<protein>
    <submittedName>
        <fullName evidence="4">Substrate-binding domain-containing protein</fullName>
    </submittedName>
</protein>
<gene>
    <name evidence="4" type="ORF">QQF73_02130</name>
</gene>
<keyword evidence="1" id="KW-0732">Signal</keyword>
<feature type="domain" description="OmpA-like" evidence="3">
    <location>
        <begin position="329"/>
        <end position="445"/>
    </location>
</feature>
<accession>A0ABT7H7S4</accession>
<organism evidence="4 5">
    <name type="scientific">Marinobacter albus</name>
    <dbReference type="NCBI Taxonomy" id="3030833"/>
    <lineage>
        <taxon>Bacteria</taxon>
        <taxon>Pseudomonadati</taxon>
        <taxon>Pseudomonadota</taxon>
        <taxon>Gammaproteobacteria</taxon>
        <taxon>Pseudomonadales</taxon>
        <taxon>Marinobacteraceae</taxon>
        <taxon>Marinobacter</taxon>
    </lineage>
</organism>
<reference evidence="4 5" key="1">
    <citation type="submission" date="2023-05" db="EMBL/GenBank/DDBJ databases">
        <title>Marinobacter albus sp. nov., a marine bacterium isolated from sand in a coastal intertidal zone of huludao.</title>
        <authorList>
            <person name="Deng T."/>
        </authorList>
    </citation>
    <scope>NUCLEOTIDE SEQUENCE [LARGE SCALE GENOMIC DNA]</scope>
    <source>
        <strain evidence="4 5">M216</strain>
    </source>
</reference>
<evidence type="ECO:0000313" key="5">
    <source>
        <dbReference type="Proteomes" id="UP001223547"/>
    </source>
</evidence>
<dbReference type="InterPro" id="IPR036737">
    <property type="entry name" value="OmpA-like_sf"/>
</dbReference>
<keyword evidence="5" id="KW-1185">Reference proteome</keyword>
<dbReference type="PANTHER" id="PTHR30570:SF1">
    <property type="entry name" value="PHOSPHATE-BINDING PROTEIN PSTS"/>
    <property type="match status" value="1"/>
</dbReference>
<dbReference type="InterPro" id="IPR006665">
    <property type="entry name" value="OmpA-like"/>
</dbReference>
<evidence type="ECO:0000256" key="2">
    <source>
        <dbReference type="PROSITE-ProRule" id="PRU00473"/>
    </source>
</evidence>
<dbReference type="CDD" id="cd13653">
    <property type="entry name" value="PBP2_phosphate_like_1"/>
    <property type="match status" value="1"/>
</dbReference>
<dbReference type="PROSITE" id="PS51123">
    <property type="entry name" value="OMPA_2"/>
    <property type="match status" value="1"/>
</dbReference>
<evidence type="ECO:0000313" key="4">
    <source>
        <dbReference type="EMBL" id="MDK9556408.1"/>
    </source>
</evidence>
<keyword evidence="2" id="KW-0472">Membrane</keyword>
<dbReference type="EMBL" id="JASSQD010000001">
    <property type="protein sequence ID" value="MDK9556408.1"/>
    <property type="molecule type" value="Genomic_DNA"/>
</dbReference>
<comment type="caution">
    <text evidence="4">The sequence shown here is derived from an EMBL/GenBank/DDBJ whole genome shotgun (WGS) entry which is preliminary data.</text>
</comment>
<dbReference type="PANTHER" id="PTHR30570">
    <property type="entry name" value="PERIPLASMIC PHOSPHATE BINDING COMPONENT OF PHOSPHATE ABC TRANSPORTER"/>
    <property type="match status" value="1"/>
</dbReference>
<dbReference type="Pfam" id="PF00691">
    <property type="entry name" value="OmpA"/>
    <property type="match status" value="1"/>
</dbReference>
<dbReference type="Gene3D" id="3.30.1330.60">
    <property type="entry name" value="OmpA-like domain"/>
    <property type="match status" value="1"/>
</dbReference>
<evidence type="ECO:0000256" key="1">
    <source>
        <dbReference type="ARBA" id="ARBA00022729"/>
    </source>
</evidence>
<dbReference type="SUPFAM" id="SSF53850">
    <property type="entry name" value="Periplasmic binding protein-like II"/>
    <property type="match status" value="1"/>
</dbReference>
<dbReference type="Pfam" id="PF12849">
    <property type="entry name" value="PBP_like_2"/>
    <property type="match status" value="1"/>
</dbReference>
<sequence length="445" mass="48834">MKQSHLPMARHRIWVWFLALTLWLPQTHAEDMEIHGSNTIGATLAPMLVEGFLARQGTGPVRVRSNGKDNEKVLTGKHAGATVRALVAAHGSSTGFRALNNGTANIWASSRPAKAQEVAEMAGRANLNDLDSEHVIAIDGLAVLVHPSNPVSQLSIETLGRIFAGEIRNWSELGGDNQTIHLYARDDRSGTWDTFRTLVLGKAYTLASSARRYESNDRLSDDVSRDPSGIGFAGLASVRDSKVLAISDGDAPALKPNQLTVASEDYPLARRLFMYTPGKATTPLAASFIDFVLGEEGQAIVSRSGFISQNPIAVKPELDNSTPQTFRRLTENYQRLTVNFRFSEGRTRLDNKARRDLKRVSDFMSRNNRSPDDIMLIGFADQQSNELRAQMISELRALSVRKALSDLGVGDIAYTGYGHYMPVGMAGGDSGQQRNGRVEVWVRSR</sequence>
<evidence type="ECO:0000259" key="3">
    <source>
        <dbReference type="PROSITE" id="PS51123"/>
    </source>
</evidence>
<dbReference type="SUPFAM" id="SSF103088">
    <property type="entry name" value="OmpA-like"/>
    <property type="match status" value="1"/>
</dbReference>
<proteinExistence type="predicted"/>
<name>A0ABT7H7S4_9GAMM</name>
<dbReference type="Gene3D" id="3.40.190.10">
    <property type="entry name" value="Periplasmic binding protein-like II"/>
    <property type="match status" value="2"/>
</dbReference>
<dbReference type="InterPro" id="IPR050811">
    <property type="entry name" value="Phosphate_ABC_transporter"/>
</dbReference>
<dbReference type="Proteomes" id="UP001223547">
    <property type="component" value="Unassembled WGS sequence"/>
</dbReference>
<dbReference type="RefSeq" id="WP_285367076.1">
    <property type="nucleotide sequence ID" value="NZ_JASSQD010000001.1"/>
</dbReference>
<dbReference type="InterPro" id="IPR024370">
    <property type="entry name" value="PBP_domain"/>
</dbReference>